<dbReference type="AlphaFoldDB" id="A0A3L7JRQ0"/>
<comment type="caution">
    <text evidence="9">The sequence shown here is derived from an EMBL/GenBank/DDBJ whole genome shotgun (WGS) entry which is preliminary data.</text>
</comment>
<dbReference type="InterPro" id="IPR000711">
    <property type="entry name" value="ATPase_OSCP/dsu"/>
</dbReference>
<dbReference type="EMBL" id="RCVZ01000014">
    <property type="protein sequence ID" value="RLQ93518.1"/>
    <property type="molecule type" value="Genomic_DNA"/>
</dbReference>
<evidence type="ECO:0000313" key="9">
    <source>
        <dbReference type="EMBL" id="RLQ93518.1"/>
    </source>
</evidence>
<dbReference type="HAMAP" id="MF_01416">
    <property type="entry name" value="ATP_synth_delta_bact"/>
    <property type="match status" value="1"/>
</dbReference>
<keyword evidence="10" id="KW-1185">Reference proteome</keyword>
<organism evidence="9 10">
    <name type="scientific">Falsibacillus albus</name>
    <dbReference type="NCBI Taxonomy" id="2478915"/>
    <lineage>
        <taxon>Bacteria</taxon>
        <taxon>Bacillati</taxon>
        <taxon>Bacillota</taxon>
        <taxon>Bacilli</taxon>
        <taxon>Bacillales</taxon>
        <taxon>Bacillaceae</taxon>
        <taxon>Falsibacillus</taxon>
    </lineage>
</organism>
<keyword evidence="9" id="KW-0378">Hydrolase</keyword>
<dbReference type="Pfam" id="PF00213">
    <property type="entry name" value="OSCP"/>
    <property type="match status" value="1"/>
</dbReference>
<evidence type="ECO:0000256" key="1">
    <source>
        <dbReference type="ARBA" id="ARBA00004370"/>
    </source>
</evidence>
<comment type="function">
    <text evidence="8">F(1)F(0) ATP synthase produces ATP from ADP in the presence of a proton or sodium gradient. F-type ATPases consist of two structural domains, F(1) containing the extramembraneous catalytic core and F(0) containing the membrane proton channel, linked together by a central stalk and a peripheral stalk. During catalysis, ATP synthesis in the catalytic domain of F(1) is coupled via a rotary mechanism of the central stalk subunits to proton translocation.</text>
</comment>
<name>A0A3L7JRQ0_9BACI</name>
<evidence type="ECO:0000256" key="3">
    <source>
        <dbReference type="ARBA" id="ARBA00022781"/>
    </source>
</evidence>
<keyword evidence="3 8" id="KW-0375">Hydrogen ion transport</keyword>
<dbReference type="RefSeq" id="WP_121681969.1">
    <property type="nucleotide sequence ID" value="NZ_RCVZ01000014.1"/>
</dbReference>
<protein>
    <recommendedName>
        <fullName evidence="8">ATP synthase subunit delta</fullName>
    </recommendedName>
    <alternativeName>
        <fullName evidence="8">ATP synthase F(1) sector subunit delta</fullName>
    </alternativeName>
    <alternativeName>
        <fullName evidence="8">F-type ATPase subunit delta</fullName>
        <shortName evidence="8">F-ATPase subunit delta</shortName>
    </alternativeName>
</protein>
<dbReference type="InterPro" id="IPR020781">
    <property type="entry name" value="ATPase_OSCP/d_CS"/>
</dbReference>
<dbReference type="InterPro" id="IPR026015">
    <property type="entry name" value="ATP_synth_OSCP/delta_N_sf"/>
</dbReference>
<keyword evidence="7 8" id="KW-0066">ATP synthesis</keyword>
<reference evidence="9 10" key="1">
    <citation type="submission" date="2018-10" db="EMBL/GenBank/DDBJ databases">
        <title>Falsibacillus sp. genome draft.</title>
        <authorList>
            <person name="Shi S."/>
        </authorList>
    </citation>
    <scope>NUCLEOTIDE SEQUENCE [LARGE SCALE GENOMIC DNA]</scope>
    <source>
        <strain evidence="9 10">GY 10110</strain>
    </source>
</reference>
<evidence type="ECO:0000313" key="10">
    <source>
        <dbReference type="Proteomes" id="UP000276770"/>
    </source>
</evidence>
<evidence type="ECO:0000256" key="2">
    <source>
        <dbReference type="ARBA" id="ARBA00022448"/>
    </source>
</evidence>
<proteinExistence type="inferred from homology"/>
<dbReference type="PROSITE" id="PS00389">
    <property type="entry name" value="ATPASE_DELTA"/>
    <property type="match status" value="1"/>
</dbReference>
<sequence length="178" mass="20036">MSSEAVAKRYALALFQLATEQNQLESVEEELRVVKKIFLENPGFGQLLKSPRLPLQKKKEMLKESFQEASPFVMNTLMILTDRHRDEYIVQVVDSFIGLANELRGIADATIYSIRPLTEDEKAALSTSFAQKVGKKSLNIQNIIDTNLLGGIKVQIGNRIFDGSLRGKLDRLERELVG</sequence>
<comment type="subcellular location">
    <subcellularLocation>
        <location evidence="8">Cell membrane</location>
        <topology evidence="8">Peripheral membrane protein</topology>
    </subcellularLocation>
    <subcellularLocation>
        <location evidence="1">Membrane</location>
    </subcellularLocation>
</comment>
<evidence type="ECO:0000256" key="6">
    <source>
        <dbReference type="ARBA" id="ARBA00023196"/>
    </source>
</evidence>
<comment type="similarity">
    <text evidence="8">Belongs to the ATPase delta chain family.</text>
</comment>
<gene>
    <name evidence="8" type="primary">atpH</name>
    <name evidence="9" type="ORF">D9X91_17625</name>
</gene>
<dbReference type="PRINTS" id="PR00125">
    <property type="entry name" value="ATPASEDELTA"/>
</dbReference>
<dbReference type="NCBIfam" id="TIGR01145">
    <property type="entry name" value="ATP_synt_delta"/>
    <property type="match status" value="1"/>
</dbReference>
<evidence type="ECO:0000256" key="5">
    <source>
        <dbReference type="ARBA" id="ARBA00023136"/>
    </source>
</evidence>
<keyword evidence="6 8" id="KW-0139">CF(1)</keyword>
<dbReference type="Proteomes" id="UP000276770">
    <property type="component" value="Unassembled WGS sequence"/>
</dbReference>
<dbReference type="GO" id="GO:0046933">
    <property type="term" value="F:proton-transporting ATP synthase activity, rotational mechanism"/>
    <property type="evidence" value="ECO:0007669"/>
    <property type="project" value="UniProtKB-UniRule"/>
</dbReference>
<keyword evidence="8" id="KW-1003">Cell membrane</keyword>
<accession>A0A3L7JRQ0</accession>
<keyword evidence="4 8" id="KW-0406">Ion transport</keyword>
<evidence type="ECO:0000256" key="4">
    <source>
        <dbReference type="ARBA" id="ARBA00023065"/>
    </source>
</evidence>
<dbReference type="OrthoDB" id="9802471at2"/>
<dbReference type="PANTHER" id="PTHR11910">
    <property type="entry name" value="ATP SYNTHASE DELTA CHAIN"/>
    <property type="match status" value="1"/>
</dbReference>
<dbReference type="Gene3D" id="1.10.520.20">
    <property type="entry name" value="N-terminal domain of the delta subunit of the F1F0-ATP synthase"/>
    <property type="match status" value="1"/>
</dbReference>
<evidence type="ECO:0000256" key="7">
    <source>
        <dbReference type="ARBA" id="ARBA00023310"/>
    </source>
</evidence>
<evidence type="ECO:0000256" key="8">
    <source>
        <dbReference type="HAMAP-Rule" id="MF_01416"/>
    </source>
</evidence>
<keyword evidence="5 8" id="KW-0472">Membrane</keyword>
<keyword evidence="2 8" id="KW-0813">Transport</keyword>
<dbReference type="GO" id="GO:0045259">
    <property type="term" value="C:proton-transporting ATP synthase complex"/>
    <property type="evidence" value="ECO:0007669"/>
    <property type="project" value="UniProtKB-KW"/>
</dbReference>
<dbReference type="GO" id="GO:0005886">
    <property type="term" value="C:plasma membrane"/>
    <property type="evidence" value="ECO:0007669"/>
    <property type="project" value="UniProtKB-SubCell"/>
</dbReference>
<dbReference type="NCBIfam" id="NF004403">
    <property type="entry name" value="PRK05758.2-4"/>
    <property type="match status" value="1"/>
</dbReference>
<comment type="function">
    <text evidence="8">This protein is part of the stalk that links CF(0) to CF(1). It either transmits conformational changes from CF(0) to CF(1) or is implicated in proton conduction.</text>
</comment>
<dbReference type="GO" id="GO:0016787">
    <property type="term" value="F:hydrolase activity"/>
    <property type="evidence" value="ECO:0007669"/>
    <property type="project" value="UniProtKB-KW"/>
</dbReference>
<dbReference type="SUPFAM" id="SSF47928">
    <property type="entry name" value="N-terminal domain of the delta subunit of the F1F0-ATP synthase"/>
    <property type="match status" value="1"/>
</dbReference>